<reference evidence="2 3" key="1">
    <citation type="submission" date="2019-02" db="EMBL/GenBank/DDBJ databases">
        <title>Draft Genome Sequences of Six Type Strains of the Genus Massilia.</title>
        <authorList>
            <person name="Miess H."/>
            <person name="Frediansyhah A."/>
            <person name="Gross H."/>
        </authorList>
    </citation>
    <scope>NUCLEOTIDE SEQUENCE [LARGE SCALE GENOMIC DNA]</scope>
    <source>
        <strain evidence="2 3">DSM 17473</strain>
    </source>
</reference>
<evidence type="ECO:0000259" key="1">
    <source>
        <dbReference type="Pfam" id="PF01738"/>
    </source>
</evidence>
<dbReference type="PANTHER" id="PTHR46623">
    <property type="entry name" value="CARBOXYMETHYLENEBUTENOLIDASE-RELATED"/>
    <property type="match status" value="1"/>
</dbReference>
<dbReference type="Pfam" id="PF01738">
    <property type="entry name" value="DLH"/>
    <property type="match status" value="1"/>
</dbReference>
<feature type="domain" description="Dienelactone hydrolase" evidence="1">
    <location>
        <begin position="17"/>
        <end position="229"/>
    </location>
</feature>
<dbReference type="RefSeq" id="WP_130186357.1">
    <property type="nucleotide sequence ID" value="NZ_CP035913.1"/>
</dbReference>
<evidence type="ECO:0000313" key="2">
    <source>
        <dbReference type="EMBL" id="QBE63228.1"/>
    </source>
</evidence>
<dbReference type="Gene3D" id="3.40.50.1820">
    <property type="entry name" value="alpha/beta hydrolase"/>
    <property type="match status" value="1"/>
</dbReference>
<keyword evidence="3" id="KW-1185">Reference proteome</keyword>
<dbReference type="KEGG" id="plue:EWM63_09840"/>
<evidence type="ECO:0000313" key="3">
    <source>
        <dbReference type="Proteomes" id="UP000290637"/>
    </source>
</evidence>
<dbReference type="GO" id="GO:0016787">
    <property type="term" value="F:hydrolase activity"/>
    <property type="evidence" value="ECO:0007669"/>
    <property type="project" value="UniProtKB-KW"/>
</dbReference>
<sequence length="231" mass="24842">MDSDTRWIDIQGDDGTFQAYQALPRGGTGPGIVLIQEIFGVNAHIRSVAEQYAADGYVVLAPDLFWRQGAHIELTYDETDWKKAVALKGATDTQKAVADVAATIHALRAMAGVQRVASIGYCFGGLLSYLSAAAGNVDAAVAYYGGGIQNALDKADHVTVPLLMHFGGKDSHIPADAVKSIAERFGDRDNVEIHVYPEAEHGFNCSHRGSYHQRSAVEAHGNTLLFLSENL</sequence>
<dbReference type="PANTHER" id="PTHR46623:SF6">
    <property type="entry name" value="ALPHA_BETA-HYDROLASES SUPERFAMILY PROTEIN"/>
    <property type="match status" value="1"/>
</dbReference>
<dbReference type="OrthoDB" id="62567at2"/>
<dbReference type="SUPFAM" id="SSF53474">
    <property type="entry name" value="alpha/beta-Hydrolases"/>
    <property type="match status" value="1"/>
</dbReference>
<proteinExistence type="predicted"/>
<protein>
    <submittedName>
        <fullName evidence="2">Dienelactone hydrolase family protein</fullName>
    </submittedName>
</protein>
<keyword evidence="2" id="KW-0378">Hydrolase</keyword>
<organism evidence="2 3">
    <name type="scientific">Pseudoduganella lutea</name>
    <dbReference type="NCBI Taxonomy" id="321985"/>
    <lineage>
        <taxon>Bacteria</taxon>
        <taxon>Pseudomonadati</taxon>
        <taxon>Pseudomonadota</taxon>
        <taxon>Betaproteobacteria</taxon>
        <taxon>Burkholderiales</taxon>
        <taxon>Oxalobacteraceae</taxon>
        <taxon>Telluria group</taxon>
        <taxon>Pseudoduganella</taxon>
    </lineage>
</organism>
<dbReference type="Proteomes" id="UP000290637">
    <property type="component" value="Chromosome"/>
</dbReference>
<dbReference type="InterPro" id="IPR051049">
    <property type="entry name" value="Dienelactone_hydrolase-like"/>
</dbReference>
<name>A0A4P6KY65_9BURK</name>
<gene>
    <name evidence="2" type="ORF">EWM63_09840</name>
</gene>
<dbReference type="InterPro" id="IPR029058">
    <property type="entry name" value="AB_hydrolase_fold"/>
</dbReference>
<accession>A0A4P6KY65</accession>
<dbReference type="AlphaFoldDB" id="A0A4P6KY65"/>
<dbReference type="InterPro" id="IPR002925">
    <property type="entry name" value="Dienelactn_hydro"/>
</dbReference>
<dbReference type="EMBL" id="CP035913">
    <property type="protein sequence ID" value="QBE63228.1"/>
    <property type="molecule type" value="Genomic_DNA"/>
</dbReference>